<name>A0A3R7GGG3_9EURY</name>
<evidence type="ECO:0000313" key="2">
    <source>
        <dbReference type="EMBL" id="RKD93356.1"/>
    </source>
</evidence>
<dbReference type="OrthoDB" id="200487at2157"/>
<dbReference type="RefSeq" id="WP_120245384.1">
    <property type="nucleotide sequence ID" value="NZ_RAPO01000003.1"/>
</dbReference>
<dbReference type="AlphaFoldDB" id="A0A3R7GGG3"/>
<feature type="domain" description="DUF7344" evidence="1">
    <location>
        <begin position="7"/>
        <end position="87"/>
    </location>
</feature>
<evidence type="ECO:0000259" key="1">
    <source>
        <dbReference type="Pfam" id="PF24035"/>
    </source>
</evidence>
<dbReference type="EMBL" id="RAPO01000003">
    <property type="protein sequence ID" value="RKD93356.1"/>
    <property type="molecule type" value="Genomic_DNA"/>
</dbReference>
<reference evidence="2 3" key="1">
    <citation type="submission" date="2018-09" db="EMBL/GenBank/DDBJ databases">
        <title>Genomic Encyclopedia of Archaeal and Bacterial Type Strains, Phase II (KMG-II): from individual species to whole genera.</title>
        <authorList>
            <person name="Goeker M."/>
        </authorList>
    </citation>
    <scope>NUCLEOTIDE SEQUENCE [LARGE SCALE GENOMIC DNA]</scope>
    <source>
        <strain evidence="2 3">DSM 13151</strain>
    </source>
</reference>
<sequence>MNTAEAFTLLADTDRRRVVAALLETETETTTIDALSERLADARRQDDTVAESDTDRFERTKIGLLHDHLPRLADHGVLEYDARNGDVVLEDATDLEPYLDIDETTVSIAPQNE</sequence>
<evidence type="ECO:0000313" key="3">
    <source>
        <dbReference type="Proteomes" id="UP000283805"/>
    </source>
</evidence>
<organism evidence="2 3">
    <name type="scientific">Halopiger aswanensis</name>
    <dbReference type="NCBI Taxonomy" id="148449"/>
    <lineage>
        <taxon>Archaea</taxon>
        <taxon>Methanobacteriati</taxon>
        <taxon>Methanobacteriota</taxon>
        <taxon>Stenosarchaea group</taxon>
        <taxon>Halobacteria</taxon>
        <taxon>Halobacteriales</taxon>
        <taxon>Natrialbaceae</taxon>
        <taxon>Halopiger</taxon>
    </lineage>
</organism>
<comment type="caution">
    <text evidence="2">The sequence shown here is derived from an EMBL/GenBank/DDBJ whole genome shotgun (WGS) entry which is preliminary data.</text>
</comment>
<accession>A0A3R7GGG3</accession>
<protein>
    <recommendedName>
        <fullName evidence="1">DUF7344 domain-containing protein</fullName>
    </recommendedName>
</protein>
<proteinExistence type="predicted"/>
<dbReference type="Proteomes" id="UP000283805">
    <property type="component" value="Unassembled WGS sequence"/>
</dbReference>
<gene>
    <name evidence="2" type="ORF">ATJ93_2979</name>
</gene>
<dbReference type="Pfam" id="PF24035">
    <property type="entry name" value="DUF7344"/>
    <property type="match status" value="1"/>
</dbReference>
<dbReference type="InterPro" id="IPR055768">
    <property type="entry name" value="DUF7344"/>
</dbReference>
<keyword evidence="3" id="KW-1185">Reference proteome</keyword>